<gene>
    <name evidence="3" type="ORF">D9758_018750</name>
</gene>
<dbReference type="OrthoDB" id="3022813at2759"/>
<feature type="region of interest" description="Disordered" evidence="1">
    <location>
        <begin position="428"/>
        <end position="457"/>
    </location>
</feature>
<comment type="caution">
    <text evidence="3">The sequence shown here is derived from an EMBL/GenBank/DDBJ whole genome shotgun (WGS) entry which is preliminary data.</text>
</comment>
<proteinExistence type="predicted"/>
<dbReference type="AlphaFoldDB" id="A0A8H5EZ73"/>
<feature type="domain" description="F-box" evidence="2">
    <location>
        <begin position="56"/>
        <end position="90"/>
    </location>
</feature>
<name>A0A8H5EZ73_9AGAR</name>
<dbReference type="SUPFAM" id="SSF81383">
    <property type="entry name" value="F-box domain"/>
    <property type="match status" value="1"/>
</dbReference>
<dbReference type="CDD" id="cd09917">
    <property type="entry name" value="F-box_SF"/>
    <property type="match status" value="1"/>
</dbReference>
<evidence type="ECO:0000256" key="1">
    <source>
        <dbReference type="SAM" id="MobiDB-lite"/>
    </source>
</evidence>
<dbReference type="Pfam" id="PF12937">
    <property type="entry name" value="F-box-like"/>
    <property type="match status" value="1"/>
</dbReference>
<dbReference type="Proteomes" id="UP000559256">
    <property type="component" value="Unassembled WGS sequence"/>
</dbReference>
<protein>
    <recommendedName>
        <fullName evidence="2">F-box domain-containing protein</fullName>
    </recommendedName>
</protein>
<evidence type="ECO:0000313" key="3">
    <source>
        <dbReference type="EMBL" id="KAF5317443.1"/>
    </source>
</evidence>
<sequence>MTTLNKSTDSSCLNSSTRRQGSSFVFVVEMTPSQKRSKTTTAVRRSSRVAARQGWRIPLEILLLIMEQLYDSPDVLRTASLVCRAWRGPAQVYLFSQVTLESKEDCKKLLKVLNKSPHIAQNVHRLNLIELGDPSLPTFRLLSRQLKGLLPHSKSPYLGTTLAVDLAEMLGSSILELGTSIYPFGSHIIPFLKPLTRVRTFKLCDCEDMPLESFSEVLKGMTELNSLHLLCGESFADPDKYLDNVEALSRSSSSVESQDVVSSPIRLNTLALDKIEHRFDIIKFLLDSGRFDLENLESLYLAWMEVEDQAEIEFLDFRLVDRLFERVGPSVKDLKFGLTGGTGDNAPDRYLQHLTLDTTNTSLSHLTAVESLTIDCKITSYYGFDPSPYISLLAALPSSTLTTLTIDAYVDVKVFPEHESQYFNEHLADADSDSDPRSNSAPGRAAGSGPNPTSTSVSTWQALDNLLSSSTLFPSLRSVRVIAKIEYDPTMVNYLGFNGDVQGCGSPGCMYCTSTAIMHAQERTGARKNEEGKVRKSCEMLEGWFERALVGLRERGMVKVEVEKVNRCEEFKDMRAYGINFQWDGGAFI</sequence>
<organism evidence="3 4">
    <name type="scientific">Tetrapyrgos nigripes</name>
    <dbReference type="NCBI Taxonomy" id="182062"/>
    <lineage>
        <taxon>Eukaryota</taxon>
        <taxon>Fungi</taxon>
        <taxon>Dikarya</taxon>
        <taxon>Basidiomycota</taxon>
        <taxon>Agaricomycotina</taxon>
        <taxon>Agaricomycetes</taxon>
        <taxon>Agaricomycetidae</taxon>
        <taxon>Agaricales</taxon>
        <taxon>Marasmiineae</taxon>
        <taxon>Marasmiaceae</taxon>
        <taxon>Tetrapyrgos</taxon>
    </lineage>
</organism>
<dbReference type="EMBL" id="JAACJM010000484">
    <property type="protein sequence ID" value="KAF5317443.1"/>
    <property type="molecule type" value="Genomic_DNA"/>
</dbReference>
<keyword evidence="4" id="KW-1185">Reference proteome</keyword>
<accession>A0A8H5EZ73</accession>
<evidence type="ECO:0000259" key="2">
    <source>
        <dbReference type="Pfam" id="PF12937"/>
    </source>
</evidence>
<dbReference type="InterPro" id="IPR036047">
    <property type="entry name" value="F-box-like_dom_sf"/>
</dbReference>
<dbReference type="InterPro" id="IPR001810">
    <property type="entry name" value="F-box_dom"/>
</dbReference>
<evidence type="ECO:0000313" key="4">
    <source>
        <dbReference type="Proteomes" id="UP000559256"/>
    </source>
</evidence>
<reference evidence="3 4" key="1">
    <citation type="journal article" date="2020" name="ISME J.">
        <title>Uncovering the hidden diversity of litter-decomposition mechanisms in mushroom-forming fungi.</title>
        <authorList>
            <person name="Floudas D."/>
            <person name="Bentzer J."/>
            <person name="Ahren D."/>
            <person name="Johansson T."/>
            <person name="Persson P."/>
            <person name="Tunlid A."/>
        </authorList>
    </citation>
    <scope>NUCLEOTIDE SEQUENCE [LARGE SCALE GENOMIC DNA]</scope>
    <source>
        <strain evidence="3 4">CBS 291.85</strain>
    </source>
</reference>